<accession>A0A7W7M8T9</accession>
<name>A0A7W7M8T9_9ACTN</name>
<sequence length="283" mass="29921">MTQPGTPAQAGSEVGFMPEALNLFRKAVEGLELGIKALRAGLTTFVNEVDAFLARAEEGLRNGHWWDKLAEWVTSTIADVLAHIRDLLEDVRQKVDQILAMAEKAVVGTTPVLSLFSAGMDWATKVNTPLSEVGPDLSASGKIDFWRTPAYLTFKTRVEDQADAITSVVEKVKATSRWLSDVAEANTSYMVGLAGYASDVGGALATAAADVAQIGAGNAVAAEEAVLDMSDVVGQTVTAIGKYVSGVVGRLAQVMNQVNELVTEYGDHSGLPGGRWPKAVQAS</sequence>
<dbReference type="Proteomes" id="UP000546162">
    <property type="component" value="Unassembled WGS sequence"/>
</dbReference>
<keyword evidence="2" id="KW-1185">Reference proteome</keyword>
<comment type="caution">
    <text evidence="1">The sequence shown here is derived from an EMBL/GenBank/DDBJ whole genome shotgun (WGS) entry which is preliminary data.</text>
</comment>
<dbReference type="EMBL" id="JACHNB010000001">
    <property type="protein sequence ID" value="MBB4741259.1"/>
    <property type="molecule type" value="Genomic_DNA"/>
</dbReference>
<dbReference type="AlphaFoldDB" id="A0A7W7M8T9"/>
<evidence type="ECO:0000313" key="1">
    <source>
        <dbReference type="EMBL" id="MBB4741259.1"/>
    </source>
</evidence>
<reference evidence="1 2" key="1">
    <citation type="submission" date="2020-08" db="EMBL/GenBank/DDBJ databases">
        <title>Sequencing the genomes of 1000 actinobacteria strains.</title>
        <authorList>
            <person name="Klenk H.-P."/>
        </authorList>
    </citation>
    <scope>NUCLEOTIDE SEQUENCE [LARGE SCALE GENOMIC DNA]</scope>
    <source>
        <strain evidence="1 2">DSM 45809</strain>
    </source>
</reference>
<organism evidence="1 2">
    <name type="scientific">Actinoplanes octamycinicus</name>
    <dbReference type="NCBI Taxonomy" id="135948"/>
    <lineage>
        <taxon>Bacteria</taxon>
        <taxon>Bacillati</taxon>
        <taxon>Actinomycetota</taxon>
        <taxon>Actinomycetes</taxon>
        <taxon>Micromonosporales</taxon>
        <taxon>Micromonosporaceae</taxon>
        <taxon>Actinoplanes</taxon>
    </lineage>
</organism>
<gene>
    <name evidence="1" type="ORF">BJY16_004718</name>
</gene>
<protein>
    <submittedName>
        <fullName evidence="1">Uncharacterized protein</fullName>
    </submittedName>
</protein>
<dbReference type="RefSeq" id="WP_185041764.1">
    <property type="nucleotide sequence ID" value="NZ_BAABFG010000005.1"/>
</dbReference>
<evidence type="ECO:0000313" key="2">
    <source>
        <dbReference type="Proteomes" id="UP000546162"/>
    </source>
</evidence>
<proteinExistence type="predicted"/>